<keyword evidence="2" id="KW-1185">Reference proteome</keyword>
<evidence type="ECO:0008006" key="3">
    <source>
        <dbReference type="Google" id="ProtNLM"/>
    </source>
</evidence>
<organism evidence="1 2">
    <name type="scientific">Saccharothrix violaceirubra</name>
    <dbReference type="NCBI Taxonomy" id="413306"/>
    <lineage>
        <taxon>Bacteria</taxon>
        <taxon>Bacillati</taxon>
        <taxon>Actinomycetota</taxon>
        <taxon>Actinomycetes</taxon>
        <taxon>Pseudonocardiales</taxon>
        <taxon>Pseudonocardiaceae</taxon>
        <taxon>Saccharothrix</taxon>
    </lineage>
</organism>
<proteinExistence type="predicted"/>
<dbReference type="EMBL" id="JACHJS010000001">
    <property type="protein sequence ID" value="MBB4963107.1"/>
    <property type="molecule type" value="Genomic_DNA"/>
</dbReference>
<name>A0A7W7WTV3_9PSEU</name>
<protein>
    <recommendedName>
        <fullName evidence="3">DUF559 domain-containing protein</fullName>
    </recommendedName>
</protein>
<dbReference type="Gene3D" id="3.40.960.10">
    <property type="entry name" value="VSR Endonuclease"/>
    <property type="match status" value="1"/>
</dbReference>
<comment type="caution">
    <text evidence="1">The sequence shown here is derived from an EMBL/GenBank/DDBJ whole genome shotgun (WGS) entry which is preliminary data.</text>
</comment>
<accession>A0A7W7WTV3</accession>
<dbReference type="SUPFAM" id="SSF52980">
    <property type="entry name" value="Restriction endonuclease-like"/>
    <property type="match status" value="1"/>
</dbReference>
<dbReference type="Proteomes" id="UP000542674">
    <property type="component" value="Unassembled WGS sequence"/>
</dbReference>
<dbReference type="AlphaFoldDB" id="A0A7W7WTV3"/>
<dbReference type="RefSeq" id="WP_184665934.1">
    <property type="nucleotide sequence ID" value="NZ_BAABAI010000004.1"/>
</dbReference>
<gene>
    <name evidence="1" type="ORF">F4559_000466</name>
</gene>
<dbReference type="InterPro" id="IPR011335">
    <property type="entry name" value="Restrct_endonuc-II-like"/>
</dbReference>
<evidence type="ECO:0000313" key="1">
    <source>
        <dbReference type="EMBL" id="MBB4963107.1"/>
    </source>
</evidence>
<reference evidence="1 2" key="1">
    <citation type="submission" date="2020-08" db="EMBL/GenBank/DDBJ databases">
        <title>Sequencing the genomes of 1000 actinobacteria strains.</title>
        <authorList>
            <person name="Klenk H.-P."/>
        </authorList>
    </citation>
    <scope>NUCLEOTIDE SEQUENCE [LARGE SCALE GENOMIC DNA]</scope>
    <source>
        <strain evidence="1 2">DSM 45084</strain>
    </source>
</reference>
<sequence length="302" mass="33738">MIRIPQGLHGAHLRDRLLDHLGRAGLRDALREGRLVSYSRAVVVQRELVTDPHTRAAAALLSAGPPALLTGRTSAWLHGCTAASTDDVHLLLGYDHQYRPRQGEVRHHANYDASAVVVIDGLRCHAIVPTLGDMLCRDDRAMAFTCTNEVLAALDPKDRAGFIADVDVHIARRPDSRGRRRGGFLLDLATGEPESPAESRTLLLLVDEGFPVPRMQYPVCDLDGRVLWRLDFAWPDRRLALEYDGYAAHVDRVEADRARDEDLRRRGWRVVHADASDLRRPARLIECLSAYFAVSERTTRGV</sequence>
<evidence type="ECO:0000313" key="2">
    <source>
        <dbReference type="Proteomes" id="UP000542674"/>
    </source>
</evidence>